<accession>A0A6P7FR72</accession>
<dbReference type="InterPro" id="IPR036397">
    <property type="entry name" value="RNaseH_sf"/>
</dbReference>
<feature type="domain" description="RNase H type-1" evidence="8">
    <location>
        <begin position="1"/>
        <end position="95"/>
    </location>
</feature>
<evidence type="ECO:0000256" key="1">
    <source>
        <dbReference type="ARBA" id="ARBA00000077"/>
    </source>
</evidence>
<dbReference type="PANTHER" id="PTHR10642">
    <property type="entry name" value="RIBONUCLEASE H1"/>
    <property type="match status" value="1"/>
</dbReference>
<dbReference type="PROSITE" id="PS50879">
    <property type="entry name" value="RNASE_H_1"/>
    <property type="match status" value="1"/>
</dbReference>
<evidence type="ECO:0000259" key="8">
    <source>
        <dbReference type="PROSITE" id="PS50879"/>
    </source>
</evidence>
<evidence type="ECO:0000256" key="6">
    <source>
        <dbReference type="ARBA" id="ARBA00022759"/>
    </source>
</evidence>
<comment type="catalytic activity">
    <reaction evidence="1">
        <text>Endonucleolytic cleavage to 5'-phosphomonoester.</text>
        <dbReference type="EC" id="3.1.26.4"/>
    </reaction>
</comment>
<organism evidence="9">
    <name type="scientific">Diabrotica virgifera virgifera</name>
    <name type="common">western corn rootworm</name>
    <dbReference type="NCBI Taxonomy" id="50390"/>
    <lineage>
        <taxon>Eukaryota</taxon>
        <taxon>Metazoa</taxon>
        <taxon>Ecdysozoa</taxon>
        <taxon>Arthropoda</taxon>
        <taxon>Hexapoda</taxon>
        <taxon>Insecta</taxon>
        <taxon>Pterygota</taxon>
        <taxon>Neoptera</taxon>
        <taxon>Endopterygota</taxon>
        <taxon>Coleoptera</taxon>
        <taxon>Polyphaga</taxon>
        <taxon>Cucujiformia</taxon>
        <taxon>Chrysomeloidea</taxon>
        <taxon>Chrysomelidae</taxon>
        <taxon>Galerucinae</taxon>
        <taxon>Diabroticina</taxon>
        <taxon>Diabroticites</taxon>
        <taxon>Diabrotica</taxon>
    </lineage>
</organism>
<dbReference type="EC" id="3.1.26.4" evidence="3"/>
<evidence type="ECO:0000256" key="4">
    <source>
        <dbReference type="ARBA" id="ARBA00022722"/>
    </source>
</evidence>
<name>A0A6P7FR72_DIAVI</name>
<keyword evidence="4" id="KW-0540">Nuclease</keyword>
<evidence type="ECO:0000256" key="2">
    <source>
        <dbReference type="ARBA" id="ARBA00005300"/>
    </source>
</evidence>
<dbReference type="GO" id="GO:0003676">
    <property type="term" value="F:nucleic acid binding"/>
    <property type="evidence" value="ECO:0007669"/>
    <property type="project" value="InterPro"/>
</dbReference>
<dbReference type="Gene3D" id="3.30.420.10">
    <property type="entry name" value="Ribonuclease H-like superfamily/Ribonuclease H"/>
    <property type="match status" value="1"/>
</dbReference>
<evidence type="ECO:0000256" key="3">
    <source>
        <dbReference type="ARBA" id="ARBA00012180"/>
    </source>
</evidence>
<keyword evidence="7" id="KW-0378">Hydrolase</keyword>
<dbReference type="GO" id="GO:0046872">
    <property type="term" value="F:metal ion binding"/>
    <property type="evidence" value="ECO:0007669"/>
    <property type="project" value="UniProtKB-KW"/>
</dbReference>
<dbReference type="CDD" id="cd09276">
    <property type="entry name" value="Rnase_HI_RT_non_LTR"/>
    <property type="match status" value="1"/>
</dbReference>
<dbReference type="AlphaFoldDB" id="A0A6P7FR72"/>
<dbReference type="InterPro" id="IPR012337">
    <property type="entry name" value="RNaseH-like_sf"/>
</dbReference>
<gene>
    <name evidence="9" type="primary">LOC114333196</name>
</gene>
<dbReference type="Pfam" id="PF00075">
    <property type="entry name" value="RNase_H"/>
    <property type="match status" value="1"/>
</dbReference>
<proteinExistence type="inferred from homology"/>
<dbReference type="SUPFAM" id="SSF53098">
    <property type="entry name" value="Ribonuclease H-like"/>
    <property type="match status" value="1"/>
</dbReference>
<dbReference type="InterPro" id="IPR002156">
    <property type="entry name" value="RNaseH_domain"/>
</dbReference>
<evidence type="ECO:0000256" key="5">
    <source>
        <dbReference type="ARBA" id="ARBA00022723"/>
    </source>
</evidence>
<evidence type="ECO:0000313" key="9">
    <source>
        <dbReference type="RefSeq" id="XP_028138849.1"/>
    </source>
</evidence>
<dbReference type="GO" id="GO:0043137">
    <property type="term" value="P:DNA replication, removal of RNA primer"/>
    <property type="evidence" value="ECO:0007669"/>
    <property type="project" value="TreeGrafter"/>
</dbReference>
<keyword evidence="5" id="KW-0479">Metal-binding</keyword>
<dbReference type="RefSeq" id="XP_028138849.1">
    <property type="nucleotide sequence ID" value="XM_028283048.1"/>
</dbReference>
<protein>
    <recommendedName>
        <fullName evidence="3">ribonuclease H</fullName>
        <ecNumber evidence="3">3.1.26.4</ecNumber>
    </recommendedName>
</protein>
<dbReference type="GO" id="GO:0004523">
    <property type="term" value="F:RNA-DNA hybrid ribonuclease activity"/>
    <property type="evidence" value="ECO:0007669"/>
    <property type="project" value="UniProtKB-EC"/>
</dbReference>
<dbReference type="InterPro" id="IPR050092">
    <property type="entry name" value="RNase_H"/>
</dbReference>
<comment type="similarity">
    <text evidence="2">Belongs to the RNase H family.</text>
</comment>
<reference evidence="9" key="1">
    <citation type="submission" date="2025-08" db="UniProtKB">
        <authorList>
            <consortium name="RefSeq"/>
        </authorList>
    </citation>
    <scope>IDENTIFICATION</scope>
    <source>
        <tissue evidence="9">Whole insect</tissue>
    </source>
</reference>
<evidence type="ECO:0000256" key="7">
    <source>
        <dbReference type="ARBA" id="ARBA00022801"/>
    </source>
</evidence>
<keyword evidence="6" id="KW-0255">Endonuclease</keyword>
<dbReference type="PANTHER" id="PTHR10642:SF26">
    <property type="entry name" value="RIBONUCLEASE H1"/>
    <property type="match status" value="1"/>
</dbReference>
<dbReference type="InParanoid" id="A0A6P7FR72"/>
<sequence length="137" mass="15608">MSSYTAELIAILQALRYINIHHKNKFVILTDSKSSVDTIVQTKLSSTSSVVIIKILETIQLLTNTGKQISLVWIKAHYGINGNEIVDRLAKDATTTGETIEEPLMPVTDLRQWFKKKQMEQWQLEYDISLKGFAQKL</sequence>